<dbReference type="VEuPathDB" id="AmoebaDB:NAEGRDRAFT_68334"/>
<dbReference type="RefSeq" id="XP_002676429.1">
    <property type="nucleotide sequence ID" value="XM_002676383.1"/>
</dbReference>
<reference evidence="1 2" key="1">
    <citation type="journal article" date="2010" name="Cell">
        <title>The genome of Naegleria gruberi illuminates early eukaryotic versatility.</title>
        <authorList>
            <person name="Fritz-Laylin L.K."/>
            <person name="Prochnik S.E."/>
            <person name="Ginger M.L."/>
            <person name="Dacks J.B."/>
            <person name="Carpenter M.L."/>
            <person name="Field M.C."/>
            <person name="Kuo A."/>
            <person name="Paredez A."/>
            <person name="Chapman J."/>
            <person name="Pham J."/>
            <person name="Shu S."/>
            <person name="Neupane R."/>
            <person name="Cipriano M."/>
            <person name="Mancuso J."/>
            <person name="Tu H."/>
            <person name="Salamov A."/>
            <person name="Lindquist E."/>
            <person name="Shapiro H."/>
            <person name="Lucas S."/>
            <person name="Grigoriev I.V."/>
            <person name="Cande W.Z."/>
            <person name="Fulton C."/>
            <person name="Rokhsar D.S."/>
            <person name="Dawson S.C."/>
        </authorList>
    </citation>
    <scope>NUCLEOTIDE SEQUENCE [LARGE SCALE GENOMIC DNA]</scope>
    <source>
        <strain evidence="1 2">NEG-M</strain>
    </source>
</reference>
<sequence>MDLFLSKTFSDGTVCIDIMKKFLTREFRADLLELYLLMSKNPKSDDVELCEKYPQHFAPLSNFGNGSNNQSHFQIVTLNLLEAFGRLKQTVVYEEEYLSKTMAEIEFVFNSIK</sequence>
<proteinExistence type="predicted"/>
<dbReference type="KEGG" id="ngr:NAEGRDRAFT_68334"/>
<name>D2VHH9_NAEGR</name>
<dbReference type="AlphaFoldDB" id="D2VHH9"/>
<evidence type="ECO:0000313" key="1">
    <source>
        <dbReference type="EMBL" id="EFC43685.1"/>
    </source>
</evidence>
<organism evidence="2">
    <name type="scientific">Naegleria gruberi</name>
    <name type="common">Amoeba</name>
    <dbReference type="NCBI Taxonomy" id="5762"/>
    <lineage>
        <taxon>Eukaryota</taxon>
        <taxon>Discoba</taxon>
        <taxon>Heterolobosea</taxon>
        <taxon>Tetramitia</taxon>
        <taxon>Eutetramitia</taxon>
        <taxon>Vahlkampfiidae</taxon>
        <taxon>Naegleria</taxon>
    </lineage>
</organism>
<dbReference type="GeneID" id="8863312"/>
<accession>D2VHH9</accession>
<dbReference type="Proteomes" id="UP000006671">
    <property type="component" value="Unassembled WGS sequence"/>
</dbReference>
<dbReference type="InParanoid" id="D2VHH9"/>
<evidence type="ECO:0000313" key="2">
    <source>
        <dbReference type="Proteomes" id="UP000006671"/>
    </source>
</evidence>
<dbReference type="EMBL" id="GG738872">
    <property type="protein sequence ID" value="EFC43685.1"/>
    <property type="molecule type" value="Genomic_DNA"/>
</dbReference>
<gene>
    <name evidence="1" type="ORF">NAEGRDRAFT_68334</name>
</gene>
<keyword evidence="2" id="KW-1185">Reference proteome</keyword>
<protein>
    <submittedName>
        <fullName evidence="1">Predicted protein</fullName>
    </submittedName>
</protein>